<dbReference type="AlphaFoldDB" id="A0A813KLU2"/>
<organism evidence="1 2">
    <name type="scientific">Polarella glacialis</name>
    <name type="common">Dinoflagellate</name>
    <dbReference type="NCBI Taxonomy" id="89957"/>
    <lineage>
        <taxon>Eukaryota</taxon>
        <taxon>Sar</taxon>
        <taxon>Alveolata</taxon>
        <taxon>Dinophyceae</taxon>
        <taxon>Suessiales</taxon>
        <taxon>Suessiaceae</taxon>
        <taxon>Polarella</taxon>
    </lineage>
</organism>
<accession>A0A813KLU2</accession>
<dbReference type="Proteomes" id="UP000626109">
    <property type="component" value="Unassembled WGS sequence"/>
</dbReference>
<comment type="caution">
    <text evidence="1">The sequence shown here is derived from an EMBL/GenBank/DDBJ whole genome shotgun (WGS) entry which is preliminary data.</text>
</comment>
<gene>
    <name evidence="1" type="ORF">PGLA2088_LOCUS32510</name>
</gene>
<sequence length="232" mass="25682">MWAAYRAGVGRAGCVPVVRLLCGLAPLPSCSSHASRVLSAGRGPCNLSLARLISTSGNVQPAAVRSTVCAPVPRASSRAPFGSTRSVSLAGPALLRGLGMGSSSASPMASMMQLRTYRVQTKIPWDRVRSKVLAQEGKQRTTKNRNHAEVLKRFRLTRFGWERRRARFHGWKKRLRSSASKQQSAKIQFVHRTDMLKLVRTATYFKLRIRDFPKDTNPNLRPTRAIVGCHFG</sequence>
<protein>
    <submittedName>
        <fullName evidence="1">Uncharacterized protein</fullName>
    </submittedName>
</protein>
<reference evidence="1" key="1">
    <citation type="submission" date="2021-02" db="EMBL/GenBank/DDBJ databases">
        <authorList>
            <person name="Dougan E. K."/>
            <person name="Rhodes N."/>
            <person name="Thang M."/>
            <person name="Chan C."/>
        </authorList>
    </citation>
    <scope>NUCLEOTIDE SEQUENCE</scope>
</reference>
<proteinExistence type="predicted"/>
<name>A0A813KLU2_POLGL</name>
<evidence type="ECO:0000313" key="1">
    <source>
        <dbReference type="EMBL" id="CAE8702628.1"/>
    </source>
</evidence>
<dbReference type="EMBL" id="CAJNNW010030155">
    <property type="protein sequence ID" value="CAE8702628.1"/>
    <property type="molecule type" value="Genomic_DNA"/>
</dbReference>
<evidence type="ECO:0000313" key="2">
    <source>
        <dbReference type="Proteomes" id="UP000626109"/>
    </source>
</evidence>